<accession>H6RFR8</accession>
<proteinExistence type="inferred from homology"/>
<dbReference type="InterPro" id="IPR058625">
    <property type="entry name" value="MdtA-like_BSH"/>
</dbReference>
<keyword evidence="2" id="KW-0732">Signal</keyword>
<feature type="domain" description="CusB-like beta-barrel" evidence="4">
    <location>
        <begin position="190"/>
        <end position="264"/>
    </location>
</feature>
<organism evidence="6">
    <name type="scientific">uncultured Flavobacteriia bacterium</name>
    <dbReference type="NCBI Taxonomy" id="212695"/>
    <lineage>
        <taxon>Bacteria</taxon>
        <taxon>Pseudomonadati</taxon>
        <taxon>Bacteroidota</taxon>
        <taxon>Flavobacteriia</taxon>
        <taxon>environmental samples</taxon>
    </lineage>
</organism>
<gene>
    <name evidence="6" type="ORF">VIS_S3CBB10013</name>
</gene>
<evidence type="ECO:0000313" key="6">
    <source>
        <dbReference type="EMBL" id="CCF99879.1"/>
    </source>
</evidence>
<feature type="domain" description="YknX-like C-terminal permuted SH3-like" evidence="5">
    <location>
        <begin position="273"/>
        <end position="341"/>
    </location>
</feature>
<feature type="signal peptide" evidence="2">
    <location>
        <begin position="1"/>
        <end position="20"/>
    </location>
</feature>
<dbReference type="PANTHER" id="PTHR30469">
    <property type="entry name" value="MULTIDRUG RESISTANCE PROTEIN MDTA"/>
    <property type="match status" value="1"/>
</dbReference>
<protein>
    <submittedName>
        <fullName evidence="6">Secretion protein HlyD</fullName>
    </submittedName>
</protein>
<dbReference type="EMBL" id="FO117592">
    <property type="protein sequence ID" value="CCF99879.1"/>
    <property type="molecule type" value="Genomic_DNA"/>
</dbReference>
<dbReference type="GO" id="GO:0015562">
    <property type="term" value="F:efflux transmembrane transporter activity"/>
    <property type="evidence" value="ECO:0007669"/>
    <property type="project" value="TreeGrafter"/>
</dbReference>
<reference evidence="6" key="1">
    <citation type="journal article" date="2012" name="Environ. Microbiol.">
        <title>Genomic content of uncultured Bacteroidetes from contrasting oceanic provinces in the North Atlantic Ocean.</title>
        <authorList>
            <person name="Gomez-Pereira P.R."/>
            <person name="Schuler M."/>
            <person name="Fuchs B.M."/>
            <person name="Bennke C."/>
            <person name="Teeling H."/>
            <person name="Waldmann J."/>
            <person name="Richter M."/>
            <person name="Barbe V."/>
            <person name="Bataille E."/>
            <person name="Glockner F.O."/>
            <person name="Amann R."/>
        </authorList>
    </citation>
    <scope>NUCLEOTIDE SEQUENCE</scope>
</reference>
<evidence type="ECO:0000256" key="2">
    <source>
        <dbReference type="SAM" id="SignalP"/>
    </source>
</evidence>
<dbReference type="InterPro" id="IPR058637">
    <property type="entry name" value="YknX-like_C"/>
</dbReference>
<dbReference type="Gene3D" id="2.40.30.170">
    <property type="match status" value="1"/>
</dbReference>
<dbReference type="Pfam" id="PF25917">
    <property type="entry name" value="BSH_RND"/>
    <property type="match status" value="1"/>
</dbReference>
<dbReference type="Gene3D" id="2.40.50.100">
    <property type="match status" value="1"/>
</dbReference>
<dbReference type="PROSITE" id="PS51257">
    <property type="entry name" value="PROKAR_LIPOPROTEIN"/>
    <property type="match status" value="1"/>
</dbReference>
<reference evidence="6" key="2">
    <citation type="submission" date="2012-02" db="EMBL/GenBank/DDBJ databases">
        <authorList>
            <person name="Genoscope - CEA"/>
        </authorList>
    </citation>
    <scope>NUCLEOTIDE SEQUENCE</scope>
</reference>
<sequence>MKKILIFTLSILLISGFLSSCKEHKNTKKNTSINVRVLTAESVSTNKEIEYSGNILPYKTIKQGFMVSGKIQSVSVQNGDYIKQGMIIASLDPIDYQFALDAALAQFDEAAKEYVRLKSMYEKGSLTPSDYDKVTAAAEEAEANYNFKKSQLNDTKLYAAHSGYVVSQGIQPGEVISQGMPLFEIVYTDTVYAEASIPEQEINLFSENMIVELYAPALNKYYFGAIEQIEAVAEKTSRSFPVKAKVTNVDNLLKPGMIAFMKLELRESKGIISIPAEAIVTDANGHNYVFTVKNDTLIAKQRVSCGIAIDSNVKILDGLDSGDLIVIEGQTKLYRGAKVKIIN</sequence>
<evidence type="ECO:0000259" key="4">
    <source>
        <dbReference type="Pfam" id="PF25954"/>
    </source>
</evidence>
<feature type="chain" id="PRO_5003606776" evidence="2">
    <location>
        <begin position="21"/>
        <end position="343"/>
    </location>
</feature>
<evidence type="ECO:0000259" key="5">
    <source>
        <dbReference type="Pfam" id="PF25989"/>
    </source>
</evidence>
<evidence type="ECO:0000256" key="1">
    <source>
        <dbReference type="ARBA" id="ARBA00009477"/>
    </source>
</evidence>
<dbReference type="AlphaFoldDB" id="H6RFR8"/>
<dbReference type="SUPFAM" id="SSF111369">
    <property type="entry name" value="HlyD-like secretion proteins"/>
    <property type="match status" value="1"/>
</dbReference>
<comment type="similarity">
    <text evidence="1">Belongs to the membrane fusion protein (MFP) (TC 8.A.1) family.</text>
</comment>
<dbReference type="Pfam" id="PF25989">
    <property type="entry name" value="YknX_C"/>
    <property type="match status" value="1"/>
</dbReference>
<feature type="domain" description="Multidrug resistance protein MdtA-like barrel-sandwich hybrid" evidence="3">
    <location>
        <begin position="67"/>
        <end position="186"/>
    </location>
</feature>
<dbReference type="Gene3D" id="2.40.420.20">
    <property type="match status" value="1"/>
</dbReference>
<dbReference type="Pfam" id="PF25954">
    <property type="entry name" value="Beta-barrel_RND_2"/>
    <property type="match status" value="1"/>
</dbReference>
<dbReference type="InterPro" id="IPR006143">
    <property type="entry name" value="RND_pump_MFP"/>
</dbReference>
<dbReference type="InterPro" id="IPR058792">
    <property type="entry name" value="Beta-barrel_RND_2"/>
</dbReference>
<dbReference type="NCBIfam" id="TIGR01730">
    <property type="entry name" value="RND_mfp"/>
    <property type="match status" value="1"/>
</dbReference>
<name>H6RFR8_9BACT</name>
<evidence type="ECO:0000259" key="3">
    <source>
        <dbReference type="Pfam" id="PF25917"/>
    </source>
</evidence>
<dbReference type="GO" id="GO:1990281">
    <property type="term" value="C:efflux pump complex"/>
    <property type="evidence" value="ECO:0007669"/>
    <property type="project" value="TreeGrafter"/>
</dbReference>